<dbReference type="InParanoid" id="A0A0V0ZFU5"/>
<comment type="caution">
    <text evidence="2">The sequence shown here is derived from an EMBL/GenBank/DDBJ whole genome shotgun (WGS) entry which is preliminary data.</text>
</comment>
<evidence type="ECO:0000313" key="3">
    <source>
        <dbReference type="Proteomes" id="UP000054776"/>
    </source>
</evidence>
<proteinExistence type="predicted"/>
<protein>
    <submittedName>
        <fullName evidence="2">Uncharacterized protein</fullName>
    </submittedName>
</protein>
<accession>A0A0V0ZFU5</accession>
<evidence type="ECO:0000256" key="1">
    <source>
        <dbReference type="SAM" id="MobiDB-lite"/>
    </source>
</evidence>
<organism evidence="2 3">
    <name type="scientific">Trichinella spiralis</name>
    <name type="common">Trichina worm</name>
    <dbReference type="NCBI Taxonomy" id="6334"/>
    <lineage>
        <taxon>Eukaryota</taxon>
        <taxon>Metazoa</taxon>
        <taxon>Ecdysozoa</taxon>
        <taxon>Nematoda</taxon>
        <taxon>Enoplea</taxon>
        <taxon>Dorylaimia</taxon>
        <taxon>Trichinellida</taxon>
        <taxon>Trichinellidae</taxon>
        <taxon>Trichinella</taxon>
    </lineage>
</organism>
<gene>
    <name evidence="2" type="ORF">T01_10810</name>
</gene>
<sequence length="63" mass="6897">MTAIPLHNQSGIPSRHNHHLPSVVKPIRNPCTNPSVINTRYPPVPHPAISVHPLSTHSTILSE</sequence>
<dbReference type="Proteomes" id="UP000054776">
    <property type="component" value="Unassembled WGS sequence"/>
</dbReference>
<dbReference type="EMBL" id="JYDH01002435">
    <property type="protein sequence ID" value="KRY11398.1"/>
    <property type="molecule type" value="Genomic_DNA"/>
</dbReference>
<keyword evidence="3" id="KW-1185">Reference proteome</keyword>
<feature type="non-terminal residue" evidence="2">
    <location>
        <position position="63"/>
    </location>
</feature>
<name>A0A0V0ZFU5_TRISP</name>
<reference evidence="2 3" key="1">
    <citation type="submission" date="2015-01" db="EMBL/GenBank/DDBJ databases">
        <title>Evolution of Trichinella species and genotypes.</title>
        <authorList>
            <person name="Korhonen P.K."/>
            <person name="Edoardo P."/>
            <person name="Giuseppe L.R."/>
            <person name="Gasser R.B."/>
        </authorList>
    </citation>
    <scope>NUCLEOTIDE SEQUENCE [LARGE SCALE GENOMIC DNA]</scope>
    <source>
        <strain evidence="2">ISS3</strain>
    </source>
</reference>
<dbReference type="AlphaFoldDB" id="A0A0V0ZFU5"/>
<feature type="region of interest" description="Disordered" evidence="1">
    <location>
        <begin position="1"/>
        <end position="23"/>
    </location>
</feature>
<evidence type="ECO:0000313" key="2">
    <source>
        <dbReference type="EMBL" id="KRY11398.1"/>
    </source>
</evidence>